<dbReference type="Pfam" id="PF00512">
    <property type="entry name" value="HisKA"/>
    <property type="match status" value="1"/>
</dbReference>
<evidence type="ECO:0000259" key="17">
    <source>
        <dbReference type="PROSITE" id="PS50885"/>
    </source>
</evidence>
<keyword evidence="10 18" id="KW-0418">Kinase</keyword>
<dbReference type="Pfam" id="PF02518">
    <property type="entry name" value="HATPase_c"/>
    <property type="match status" value="1"/>
</dbReference>
<dbReference type="SUPFAM" id="SSF55874">
    <property type="entry name" value="ATPase domain of HSP90 chaperone/DNA topoisomerase II/histidine kinase"/>
    <property type="match status" value="1"/>
</dbReference>
<evidence type="ECO:0000259" key="16">
    <source>
        <dbReference type="PROSITE" id="PS50109"/>
    </source>
</evidence>
<keyword evidence="14" id="KW-0472">Membrane</keyword>
<dbReference type="OrthoDB" id="9804645at2"/>
<feature type="compositionally biased region" description="Low complexity" evidence="15">
    <location>
        <begin position="163"/>
        <end position="172"/>
    </location>
</feature>
<dbReference type="PROSITE" id="PS50885">
    <property type="entry name" value="HAMP"/>
    <property type="match status" value="1"/>
</dbReference>
<evidence type="ECO:0000256" key="12">
    <source>
        <dbReference type="ARBA" id="ARBA00022989"/>
    </source>
</evidence>
<dbReference type="Pfam" id="PF00672">
    <property type="entry name" value="HAMP"/>
    <property type="match status" value="1"/>
</dbReference>
<feature type="domain" description="Histidine kinase" evidence="16">
    <location>
        <begin position="299"/>
        <end position="497"/>
    </location>
</feature>
<dbReference type="RefSeq" id="WP_074765997.1">
    <property type="nucleotide sequence ID" value="NZ_FNWO01000003.1"/>
</dbReference>
<dbReference type="PROSITE" id="PS50109">
    <property type="entry name" value="HIS_KIN"/>
    <property type="match status" value="1"/>
</dbReference>
<gene>
    <name evidence="18" type="ORF">SAMN04244559_00911</name>
</gene>
<keyword evidence="6" id="KW-0597">Phosphoprotein</keyword>
<dbReference type="InterPro" id="IPR004358">
    <property type="entry name" value="Sig_transdc_His_kin-like_C"/>
</dbReference>
<evidence type="ECO:0000256" key="3">
    <source>
        <dbReference type="ARBA" id="ARBA00012438"/>
    </source>
</evidence>
<evidence type="ECO:0000256" key="9">
    <source>
        <dbReference type="ARBA" id="ARBA00022741"/>
    </source>
</evidence>
<evidence type="ECO:0000256" key="11">
    <source>
        <dbReference type="ARBA" id="ARBA00022840"/>
    </source>
</evidence>
<evidence type="ECO:0000256" key="14">
    <source>
        <dbReference type="ARBA" id="ARBA00023136"/>
    </source>
</evidence>
<evidence type="ECO:0000256" key="13">
    <source>
        <dbReference type="ARBA" id="ARBA00023012"/>
    </source>
</evidence>
<evidence type="ECO:0000256" key="1">
    <source>
        <dbReference type="ARBA" id="ARBA00000085"/>
    </source>
</evidence>
<dbReference type="SMART" id="SM00304">
    <property type="entry name" value="HAMP"/>
    <property type="match status" value="1"/>
</dbReference>
<organism evidence="18 19">
    <name type="scientific">Magnetospirillum fulvum</name>
    <name type="common">Rhodospirillum fulvum</name>
    <dbReference type="NCBI Taxonomy" id="1082"/>
    <lineage>
        <taxon>Bacteria</taxon>
        <taxon>Pseudomonadati</taxon>
        <taxon>Pseudomonadota</taxon>
        <taxon>Alphaproteobacteria</taxon>
        <taxon>Rhodospirillales</taxon>
        <taxon>Rhodospirillaceae</taxon>
        <taxon>Magnetospirillum</taxon>
    </lineage>
</organism>
<dbReference type="EC" id="2.7.13.3" evidence="3"/>
<dbReference type="Gene3D" id="3.30.565.10">
    <property type="entry name" value="Histidine kinase-like ATPase, C-terminal domain"/>
    <property type="match status" value="1"/>
</dbReference>
<dbReference type="GO" id="GO:0005886">
    <property type="term" value="C:plasma membrane"/>
    <property type="evidence" value="ECO:0007669"/>
    <property type="project" value="UniProtKB-SubCell"/>
</dbReference>
<dbReference type="InterPro" id="IPR036890">
    <property type="entry name" value="HATPase_C_sf"/>
</dbReference>
<dbReference type="InterPro" id="IPR005467">
    <property type="entry name" value="His_kinase_dom"/>
</dbReference>
<keyword evidence="5" id="KW-0997">Cell inner membrane</keyword>
<keyword evidence="8" id="KW-0812">Transmembrane</keyword>
<keyword evidence="13" id="KW-0902">Two-component regulatory system</keyword>
<dbReference type="SMART" id="SM00387">
    <property type="entry name" value="HATPase_c"/>
    <property type="match status" value="1"/>
</dbReference>
<name>A0A1H6H4V4_MAGFU</name>
<keyword evidence="11" id="KW-0067">ATP-binding</keyword>
<dbReference type="AlphaFoldDB" id="A0A1H6H4V4"/>
<keyword evidence="9" id="KW-0547">Nucleotide-binding</keyword>
<evidence type="ECO:0000313" key="19">
    <source>
        <dbReference type="Proteomes" id="UP000182983"/>
    </source>
</evidence>
<keyword evidence="19" id="KW-1185">Reference proteome</keyword>
<proteinExistence type="predicted"/>
<evidence type="ECO:0000256" key="10">
    <source>
        <dbReference type="ARBA" id="ARBA00022777"/>
    </source>
</evidence>
<evidence type="ECO:0000256" key="4">
    <source>
        <dbReference type="ARBA" id="ARBA00022475"/>
    </source>
</evidence>
<dbReference type="GO" id="GO:0005524">
    <property type="term" value="F:ATP binding"/>
    <property type="evidence" value="ECO:0007669"/>
    <property type="project" value="UniProtKB-KW"/>
</dbReference>
<dbReference type="GO" id="GO:0000155">
    <property type="term" value="F:phosphorelay sensor kinase activity"/>
    <property type="evidence" value="ECO:0007669"/>
    <property type="project" value="InterPro"/>
</dbReference>
<evidence type="ECO:0000256" key="7">
    <source>
        <dbReference type="ARBA" id="ARBA00022679"/>
    </source>
</evidence>
<feature type="compositionally biased region" description="Basic and acidic residues" evidence="15">
    <location>
        <begin position="143"/>
        <end position="152"/>
    </location>
</feature>
<dbReference type="InterPro" id="IPR036097">
    <property type="entry name" value="HisK_dim/P_sf"/>
</dbReference>
<dbReference type="Gene3D" id="1.10.287.130">
    <property type="match status" value="1"/>
</dbReference>
<evidence type="ECO:0000256" key="5">
    <source>
        <dbReference type="ARBA" id="ARBA00022519"/>
    </source>
</evidence>
<evidence type="ECO:0000256" key="8">
    <source>
        <dbReference type="ARBA" id="ARBA00022692"/>
    </source>
</evidence>
<dbReference type="Proteomes" id="UP000182983">
    <property type="component" value="Unassembled WGS sequence"/>
</dbReference>
<dbReference type="SMART" id="SM00388">
    <property type="entry name" value="HisKA"/>
    <property type="match status" value="1"/>
</dbReference>
<evidence type="ECO:0000256" key="15">
    <source>
        <dbReference type="SAM" id="MobiDB-lite"/>
    </source>
</evidence>
<dbReference type="InterPro" id="IPR050980">
    <property type="entry name" value="2C_sensor_his_kinase"/>
</dbReference>
<evidence type="ECO:0000313" key="18">
    <source>
        <dbReference type="EMBL" id="SEH30446.1"/>
    </source>
</evidence>
<keyword evidence="12" id="KW-1133">Transmembrane helix</keyword>
<dbReference type="PANTHER" id="PTHR44936:SF5">
    <property type="entry name" value="SENSOR HISTIDINE KINASE ENVZ"/>
    <property type="match status" value="1"/>
</dbReference>
<comment type="subcellular location">
    <subcellularLocation>
        <location evidence="2">Cell inner membrane</location>
        <topology evidence="2">Multi-pass membrane protein</topology>
    </subcellularLocation>
</comment>
<evidence type="ECO:0000256" key="2">
    <source>
        <dbReference type="ARBA" id="ARBA00004429"/>
    </source>
</evidence>
<comment type="catalytic activity">
    <reaction evidence="1">
        <text>ATP + protein L-histidine = ADP + protein N-phospho-L-histidine.</text>
        <dbReference type="EC" id="2.7.13.3"/>
    </reaction>
</comment>
<evidence type="ECO:0000256" key="6">
    <source>
        <dbReference type="ARBA" id="ARBA00022553"/>
    </source>
</evidence>
<keyword evidence="7" id="KW-0808">Transferase</keyword>
<reference evidence="19" key="1">
    <citation type="submission" date="2016-10" db="EMBL/GenBank/DDBJ databases">
        <authorList>
            <person name="Varghese N."/>
            <person name="Submissions S."/>
        </authorList>
    </citation>
    <scope>NUCLEOTIDE SEQUENCE [LARGE SCALE GENOMIC DNA]</scope>
    <source>
        <strain evidence="19">DSM 13234</strain>
    </source>
</reference>
<feature type="region of interest" description="Disordered" evidence="15">
    <location>
        <begin position="118"/>
        <end position="182"/>
    </location>
</feature>
<keyword evidence="4" id="KW-1003">Cell membrane</keyword>
<dbReference type="SUPFAM" id="SSF47384">
    <property type="entry name" value="Homodimeric domain of signal transducing histidine kinase"/>
    <property type="match status" value="1"/>
</dbReference>
<dbReference type="PRINTS" id="PR00344">
    <property type="entry name" value="BCTRLSENSOR"/>
</dbReference>
<dbReference type="EMBL" id="FNWO01000003">
    <property type="protein sequence ID" value="SEH30446.1"/>
    <property type="molecule type" value="Genomic_DNA"/>
</dbReference>
<accession>A0A1H6H4V4</accession>
<protein>
    <recommendedName>
        <fullName evidence="3">histidine kinase</fullName>
        <ecNumber evidence="3">2.7.13.3</ecNumber>
    </recommendedName>
</protein>
<dbReference type="InterPro" id="IPR003594">
    <property type="entry name" value="HATPase_dom"/>
</dbReference>
<dbReference type="InterPro" id="IPR003661">
    <property type="entry name" value="HisK_dim/P_dom"/>
</dbReference>
<dbReference type="InterPro" id="IPR003660">
    <property type="entry name" value="HAMP_dom"/>
</dbReference>
<sequence length="497" mass="53563">MTPRRVRRWLRWPDTVLGRTALVLVLALLLSVATAVMLFESQRQEALEAIGGRNAAERVGGLVAIAEQTDPDRRHGTLRRLDTPRFRVGWGTRPVVENDESFGLAAFVRDTLQTGLEGREIRVSSRPGPVGGPDTGMFGRGGRARDDDRPPQEAEPFPPPGEGPSFAPPGAESLRPPSLNRPHHMIGPALRISVRLDDGSWLNVLAPLDPGVSLWRPRFVAPLLLGLVLVTLAALVAVRKATLPFAVFAAAAERLGVDVGAPPLAVTGPREVRRAAHAFNVMQDRIVRFVQDRTQMLAAISHDLKTPITRLRLRAEFIEDDEQRAKMLADLAEMEQMIASTLAFARDDAASEPRQRLDLATMVQGMLEDLEDMGVACSYTGPDSLVIAARPVALKRAIANLLDNAVKYGGRAGVGLTTGGGEILLTIDDDGPGIPEDSMERVFAPFFRLETSRSRDTGGTGLGLAVARAAIRAHGGDITLANRPEGGLRATLSLPQA</sequence>
<feature type="domain" description="HAMP" evidence="17">
    <location>
        <begin position="239"/>
        <end position="291"/>
    </location>
</feature>
<dbReference type="PANTHER" id="PTHR44936">
    <property type="entry name" value="SENSOR PROTEIN CREC"/>
    <property type="match status" value="1"/>
</dbReference>
<dbReference type="CDD" id="cd00082">
    <property type="entry name" value="HisKA"/>
    <property type="match status" value="1"/>
</dbReference>
<feature type="compositionally biased region" description="Gly residues" evidence="15">
    <location>
        <begin position="129"/>
        <end position="141"/>
    </location>
</feature>